<protein>
    <submittedName>
        <fullName evidence="1">Uncharacterized protein</fullName>
    </submittedName>
</protein>
<dbReference type="Proteomes" id="UP000321570">
    <property type="component" value="Unassembled WGS sequence"/>
</dbReference>
<dbReference type="AlphaFoldDB" id="A0A564Z8A0"/>
<sequence length="76" mass="8190">NNARRSVTGSYASCSSPFFPPHAALSPSPSVTRFNFVVASLNTFWSNQLLVSCSTIVVSSYPNSYELVTEIAVVIC</sequence>
<keyword evidence="2" id="KW-1185">Reference proteome</keyword>
<evidence type="ECO:0000313" key="1">
    <source>
        <dbReference type="EMBL" id="VUZ55741.1"/>
    </source>
</evidence>
<organism evidence="1 2">
    <name type="scientific">Hymenolepis diminuta</name>
    <name type="common">Rat tapeworm</name>
    <dbReference type="NCBI Taxonomy" id="6216"/>
    <lineage>
        <taxon>Eukaryota</taxon>
        <taxon>Metazoa</taxon>
        <taxon>Spiralia</taxon>
        <taxon>Lophotrochozoa</taxon>
        <taxon>Platyhelminthes</taxon>
        <taxon>Cestoda</taxon>
        <taxon>Eucestoda</taxon>
        <taxon>Cyclophyllidea</taxon>
        <taxon>Hymenolepididae</taxon>
        <taxon>Hymenolepis</taxon>
    </lineage>
</organism>
<gene>
    <name evidence="1" type="ORF">WMSIL1_LOCUS13675</name>
</gene>
<accession>A0A564Z8A0</accession>
<reference evidence="1 2" key="1">
    <citation type="submission" date="2019-07" db="EMBL/GenBank/DDBJ databases">
        <authorList>
            <person name="Jastrzebski P J."/>
            <person name="Paukszto L."/>
            <person name="Jastrzebski P J."/>
        </authorList>
    </citation>
    <scope>NUCLEOTIDE SEQUENCE [LARGE SCALE GENOMIC DNA]</scope>
    <source>
        <strain evidence="1 2">WMS-il1</strain>
    </source>
</reference>
<feature type="non-terminal residue" evidence="1">
    <location>
        <position position="1"/>
    </location>
</feature>
<proteinExistence type="predicted"/>
<name>A0A564Z8A0_HYMDI</name>
<evidence type="ECO:0000313" key="2">
    <source>
        <dbReference type="Proteomes" id="UP000321570"/>
    </source>
</evidence>
<dbReference type="EMBL" id="CABIJS010000697">
    <property type="protein sequence ID" value="VUZ55741.1"/>
    <property type="molecule type" value="Genomic_DNA"/>
</dbReference>